<sequence length="84" mass="9672">MRYERALAVTNRLENLLDLIREGSYSTPAIAAKLQVCDQTIYRDVLFLKRRGYKIRSRRLSSRWAYELLGEPEAGRLGKGEDGP</sequence>
<protein>
    <submittedName>
        <fullName evidence="1">HTH domain-containing protein</fullName>
    </submittedName>
</protein>
<dbReference type="AlphaFoldDB" id="A0A432MR97"/>
<reference evidence="1 2" key="1">
    <citation type="submission" date="2018-12" db="EMBL/GenBank/DDBJ databases">
        <authorList>
            <person name="Toschakov S.V."/>
        </authorList>
    </citation>
    <scope>NUCLEOTIDE SEQUENCE [LARGE SCALE GENOMIC DNA]</scope>
    <source>
        <strain evidence="1 2">GM2012</strain>
    </source>
</reference>
<dbReference type="Gene3D" id="1.10.10.10">
    <property type="entry name" value="Winged helix-like DNA-binding domain superfamily/Winged helix DNA-binding domain"/>
    <property type="match status" value="1"/>
</dbReference>
<keyword evidence="2" id="KW-1185">Reference proteome</keyword>
<evidence type="ECO:0000313" key="2">
    <source>
        <dbReference type="Proteomes" id="UP000280296"/>
    </source>
</evidence>
<organism evidence="1 2">
    <name type="scientific">Tautonia sociabilis</name>
    <dbReference type="NCBI Taxonomy" id="2080755"/>
    <lineage>
        <taxon>Bacteria</taxon>
        <taxon>Pseudomonadati</taxon>
        <taxon>Planctomycetota</taxon>
        <taxon>Planctomycetia</taxon>
        <taxon>Isosphaerales</taxon>
        <taxon>Isosphaeraceae</taxon>
        <taxon>Tautonia</taxon>
    </lineage>
</organism>
<proteinExistence type="predicted"/>
<dbReference type="EMBL" id="RYZH01000002">
    <property type="protein sequence ID" value="RUL89458.1"/>
    <property type="molecule type" value="Genomic_DNA"/>
</dbReference>
<gene>
    <name evidence="1" type="ORF">TsocGM_01410</name>
</gene>
<dbReference type="OrthoDB" id="285326at2"/>
<evidence type="ECO:0000313" key="1">
    <source>
        <dbReference type="EMBL" id="RUL89458.1"/>
    </source>
</evidence>
<dbReference type="Proteomes" id="UP000280296">
    <property type="component" value="Unassembled WGS sequence"/>
</dbReference>
<dbReference type="RefSeq" id="WP_126723535.1">
    <property type="nucleotide sequence ID" value="NZ_RYZH01000002.1"/>
</dbReference>
<dbReference type="SUPFAM" id="SSF46785">
    <property type="entry name" value="Winged helix' DNA-binding domain"/>
    <property type="match status" value="1"/>
</dbReference>
<dbReference type="InterPro" id="IPR036390">
    <property type="entry name" value="WH_DNA-bd_sf"/>
</dbReference>
<comment type="caution">
    <text evidence="1">The sequence shown here is derived from an EMBL/GenBank/DDBJ whole genome shotgun (WGS) entry which is preliminary data.</text>
</comment>
<reference evidence="1 2" key="2">
    <citation type="submission" date="2019-01" db="EMBL/GenBank/DDBJ databases">
        <title>Tautonia sociabilis, a novel thermotolerant planctomycete of Isosphaeraceae family, isolated from a 4000 m deep subterranean habitat.</title>
        <authorList>
            <person name="Kovaleva O.L."/>
            <person name="Elcheninov A.G."/>
            <person name="Van Heerden E."/>
            <person name="Toshchakov S.V."/>
            <person name="Novikov A."/>
            <person name="Bonch-Osmolovskaya E.A."/>
            <person name="Kublanov I.V."/>
        </authorList>
    </citation>
    <scope>NUCLEOTIDE SEQUENCE [LARGE SCALE GENOMIC DNA]</scope>
    <source>
        <strain evidence="1 2">GM2012</strain>
    </source>
</reference>
<accession>A0A432MR97</accession>
<dbReference type="InterPro" id="IPR036388">
    <property type="entry name" value="WH-like_DNA-bd_sf"/>
</dbReference>
<name>A0A432MR97_9BACT</name>